<dbReference type="SUPFAM" id="SSF46785">
    <property type="entry name" value="Winged helix' DNA-binding domain"/>
    <property type="match status" value="1"/>
</dbReference>
<dbReference type="PROSITE" id="PS50995">
    <property type="entry name" value="HTH_MARR_2"/>
    <property type="match status" value="1"/>
</dbReference>
<dbReference type="InterPro" id="IPR036390">
    <property type="entry name" value="WH_DNA-bd_sf"/>
</dbReference>
<comment type="caution">
    <text evidence="5">The sequence shown here is derived from an EMBL/GenBank/DDBJ whole genome shotgun (WGS) entry which is preliminary data.</text>
</comment>
<dbReference type="OrthoDB" id="4311144at2"/>
<gene>
    <name evidence="5" type="ORF">EGT50_05640</name>
</gene>
<dbReference type="SMART" id="SM00347">
    <property type="entry name" value="HTH_MARR"/>
    <property type="match status" value="1"/>
</dbReference>
<protein>
    <submittedName>
        <fullName evidence="5">MarR family transcriptional regulator</fullName>
    </submittedName>
</protein>
<reference evidence="5 6" key="1">
    <citation type="submission" date="2018-11" db="EMBL/GenBank/DDBJ databases">
        <title>Rhodococcus spongicola sp. nov. and Rhodococcus xishaensis sp. nov. from marine sponges.</title>
        <authorList>
            <person name="Li L."/>
            <person name="Lin H.W."/>
        </authorList>
    </citation>
    <scope>NUCLEOTIDE SEQUENCE [LARGE SCALE GENOMIC DNA]</scope>
    <source>
        <strain evidence="5 6">LHW51113</strain>
    </source>
</reference>
<dbReference type="RefSeq" id="WP_127951603.1">
    <property type="nucleotide sequence ID" value="NZ_RKLO01000002.1"/>
</dbReference>
<name>A0A3S3ZMD7_9NOCA</name>
<dbReference type="InterPro" id="IPR023187">
    <property type="entry name" value="Tscrpt_reg_MarR-type_CS"/>
</dbReference>
<dbReference type="CDD" id="cd00090">
    <property type="entry name" value="HTH_ARSR"/>
    <property type="match status" value="1"/>
</dbReference>
<accession>A0A3S3ZMD7</accession>
<dbReference type="Gene3D" id="1.10.10.10">
    <property type="entry name" value="Winged helix-like DNA-binding domain superfamily/Winged helix DNA-binding domain"/>
    <property type="match status" value="1"/>
</dbReference>
<evidence type="ECO:0000259" key="4">
    <source>
        <dbReference type="PROSITE" id="PS50995"/>
    </source>
</evidence>
<dbReference type="GO" id="GO:0003677">
    <property type="term" value="F:DNA binding"/>
    <property type="evidence" value="ECO:0007669"/>
    <property type="project" value="UniProtKB-KW"/>
</dbReference>
<sequence>MSVQADPVQADPVQADPVQALVDAIFLFGRSLKCAIKGGEGDLIAPALAGVLFVLSVHGPCRQNELASVLHVSQSALSRQLTELVDAGLVERRPDPYDKRAFRVQVSAKGDEILRTTRERRSARLRRLLAGWSHEEVVAALSTIERLTDSLTVRPESVSLAASAPLAADQCGRTLL</sequence>
<evidence type="ECO:0000313" key="6">
    <source>
        <dbReference type="Proteomes" id="UP000283479"/>
    </source>
</evidence>
<evidence type="ECO:0000256" key="2">
    <source>
        <dbReference type="ARBA" id="ARBA00023125"/>
    </source>
</evidence>
<dbReference type="SMART" id="SM00418">
    <property type="entry name" value="HTH_ARSR"/>
    <property type="match status" value="1"/>
</dbReference>
<evidence type="ECO:0000256" key="3">
    <source>
        <dbReference type="ARBA" id="ARBA00023163"/>
    </source>
</evidence>
<dbReference type="EMBL" id="RKLO01000002">
    <property type="protein sequence ID" value="RVW03983.1"/>
    <property type="molecule type" value="Genomic_DNA"/>
</dbReference>
<dbReference type="InterPro" id="IPR036388">
    <property type="entry name" value="WH-like_DNA-bd_sf"/>
</dbReference>
<dbReference type="Pfam" id="PF01047">
    <property type="entry name" value="MarR"/>
    <property type="match status" value="1"/>
</dbReference>
<dbReference type="Proteomes" id="UP000283479">
    <property type="component" value="Unassembled WGS sequence"/>
</dbReference>
<dbReference type="AlphaFoldDB" id="A0A3S3ZMD7"/>
<dbReference type="PROSITE" id="PS01117">
    <property type="entry name" value="HTH_MARR_1"/>
    <property type="match status" value="1"/>
</dbReference>
<dbReference type="PANTHER" id="PTHR33164">
    <property type="entry name" value="TRANSCRIPTIONAL REGULATOR, MARR FAMILY"/>
    <property type="match status" value="1"/>
</dbReference>
<dbReference type="GO" id="GO:0003700">
    <property type="term" value="F:DNA-binding transcription factor activity"/>
    <property type="evidence" value="ECO:0007669"/>
    <property type="project" value="InterPro"/>
</dbReference>
<dbReference type="InterPro" id="IPR039422">
    <property type="entry name" value="MarR/SlyA-like"/>
</dbReference>
<feature type="domain" description="HTH marR-type" evidence="4">
    <location>
        <begin position="1"/>
        <end position="149"/>
    </location>
</feature>
<keyword evidence="3" id="KW-0804">Transcription</keyword>
<dbReference type="PRINTS" id="PR00598">
    <property type="entry name" value="HTHMARR"/>
</dbReference>
<keyword evidence="2" id="KW-0238">DNA-binding</keyword>
<dbReference type="InterPro" id="IPR001845">
    <property type="entry name" value="HTH_ArsR_DNA-bd_dom"/>
</dbReference>
<proteinExistence type="predicted"/>
<dbReference type="InterPro" id="IPR000835">
    <property type="entry name" value="HTH_MarR-typ"/>
</dbReference>
<organism evidence="5 6">
    <name type="scientific">Rhodococcus xishaensis</name>
    <dbReference type="NCBI Taxonomy" id="2487364"/>
    <lineage>
        <taxon>Bacteria</taxon>
        <taxon>Bacillati</taxon>
        <taxon>Actinomycetota</taxon>
        <taxon>Actinomycetes</taxon>
        <taxon>Mycobacteriales</taxon>
        <taxon>Nocardiaceae</taxon>
        <taxon>Rhodococcus</taxon>
    </lineage>
</organism>
<dbReference type="PANTHER" id="PTHR33164:SF99">
    <property type="entry name" value="MARR FAMILY REGULATORY PROTEIN"/>
    <property type="match status" value="1"/>
</dbReference>
<evidence type="ECO:0000256" key="1">
    <source>
        <dbReference type="ARBA" id="ARBA00023015"/>
    </source>
</evidence>
<evidence type="ECO:0000313" key="5">
    <source>
        <dbReference type="EMBL" id="RVW03983.1"/>
    </source>
</evidence>
<dbReference type="InterPro" id="IPR011991">
    <property type="entry name" value="ArsR-like_HTH"/>
</dbReference>
<keyword evidence="6" id="KW-1185">Reference proteome</keyword>
<keyword evidence="1" id="KW-0805">Transcription regulation</keyword>
<dbReference type="GO" id="GO:0006950">
    <property type="term" value="P:response to stress"/>
    <property type="evidence" value="ECO:0007669"/>
    <property type="project" value="TreeGrafter"/>
</dbReference>